<keyword evidence="4" id="KW-1133">Transmembrane helix</keyword>
<feature type="transmembrane region" description="Helical" evidence="4">
    <location>
        <begin position="318"/>
        <end position="337"/>
    </location>
</feature>
<dbReference type="InterPro" id="IPR050327">
    <property type="entry name" value="Proton-linked_MCT"/>
</dbReference>
<dbReference type="GeneID" id="55987779"/>
<comment type="subcellular location">
    <subcellularLocation>
        <location evidence="1">Membrane</location>
        <topology evidence="1">Multi-pass membrane protein</topology>
    </subcellularLocation>
</comment>
<dbReference type="PANTHER" id="PTHR11360:SF281">
    <property type="entry name" value="ASPYRIDONES EFFLUX PROTEIN APDF-RELATED"/>
    <property type="match status" value="1"/>
</dbReference>
<feature type="transmembrane region" description="Helical" evidence="4">
    <location>
        <begin position="376"/>
        <end position="400"/>
    </location>
</feature>
<organism evidence="6 7">
    <name type="scientific">Talaromyces rugulosus</name>
    <name type="common">Penicillium rugulosum</name>
    <dbReference type="NCBI Taxonomy" id="121627"/>
    <lineage>
        <taxon>Eukaryota</taxon>
        <taxon>Fungi</taxon>
        <taxon>Dikarya</taxon>
        <taxon>Ascomycota</taxon>
        <taxon>Pezizomycotina</taxon>
        <taxon>Eurotiomycetes</taxon>
        <taxon>Eurotiomycetidae</taxon>
        <taxon>Eurotiales</taxon>
        <taxon>Trichocomaceae</taxon>
        <taxon>Talaromyces</taxon>
        <taxon>Talaromyces sect. Islandici</taxon>
    </lineage>
</organism>
<feature type="compositionally biased region" description="Basic and acidic residues" evidence="3">
    <location>
        <begin position="1"/>
        <end position="20"/>
    </location>
</feature>
<feature type="transmembrane region" description="Helical" evidence="4">
    <location>
        <begin position="46"/>
        <end position="67"/>
    </location>
</feature>
<feature type="region of interest" description="Disordered" evidence="3">
    <location>
        <begin position="1"/>
        <end position="21"/>
    </location>
</feature>
<dbReference type="Gene3D" id="1.20.1250.20">
    <property type="entry name" value="MFS general substrate transporter like domains"/>
    <property type="match status" value="2"/>
</dbReference>
<evidence type="ECO:0000313" key="7">
    <source>
        <dbReference type="Proteomes" id="UP000509510"/>
    </source>
</evidence>
<keyword evidence="4" id="KW-0472">Membrane</keyword>
<evidence type="ECO:0000256" key="3">
    <source>
        <dbReference type="SAM" id="MobiDB-lite"/>
    </source>
</evidence>
<dbReference type="AlphaFoldDB" id="A0A7H8QGX8"/>
<dbReference type="GO" id="GO:0016020">
    <property type="term" value="C:membrane"/>
    <property type="evidence" value="ECO:0007669"/>
    <property type="project" value="UniProtKB-SubCell"/>
</dbReference>
<dbReference type="Pfam" id="PF07690">
    <property type="entry name" value="MFS_1"/>
    <property type="match status" value="1"/>
</dbReference>
<feature type="transmembrane region" description="Helical" evidence="4">
    <location>
        <begin position="343"/>
        <end position="364"/>
    </location>
</feature>
<dbReference type="GO" id="GO:0022857">
    <property type="term" value="F:transmembrane transporter activity"/>
    <property type="evidence" value="ECO:0007669"/>
    <property type="project" value="InterPro"/>
</dbReference>
<feature type="transmembrane region" description="Helical" evidence="4">
    <location>
        <begin position="87"/>
        <end position="109"/>
    </location>
</feature>
<dbReference type="RefSeq" id="XP_035339367.1">
    <property type="nucleotide sequence ID" value="XM_035483474.1"/>
</dbReference>
<feature type="transmembrane region" description="Helical" evidence="4">
    <location>
        <begin position="207"/>
        <end position="226"/>
    </location>
</feature>
<dbReference type="PANTHER" id="PTHR11360">
    <property type="entry name" value="MONOCARBOXYLATE TRANSPORTER"/>
    <property type="match status" value="1"/>
</dbReference>
<evidence type="ECO:0000256" key="2">
    <source>
        <dbReference type="ARBA" id="ARBA00006727"/>
    </source>
</evidence>
<keyword evidence="7" id="KW-1185">Reference proteome</keyword>
<dbReference type="Proteomes" id="UP000509510">
    <property type="component" value="Chromosome I"/>
</dbReference>
<feature type="transmembrane region" description="Helical" evidence="4">
    <location>
        <begin position="253"/>
        <end position="270"/>
    </location>
</feature>
<dbReference type="EMBL" id="CP055898">
    <property type="protein sequence ID" value="QKX53188.1"/>
    <property type="molecule type" value="Genomic_DNA"/>
</dbReference>
<gene>
    <name evidence="6" type="ORF">TRUGW13939_00264</name>
</gene>
<name>A0A7H8QGX8_TALRU</name>
<protein>
    <recommendedName>
        <fullName evidence="5">Major facilitator superfamily (MFS) profile domain-containing protein</fullName>
    </recommendedName>
</protein>
<dbReference type="InterPro" id="IPR011701">
    <property type="entry name" value="MFS"/>
</dbReference>
<dbReference type="SUPFAM" id="SSF103473">
    <property type="entry name" value="MFS general substrate transporter"/>
    <property type="match status" value="1"/>
</dbReference>
<evidence type="ECO:0000259" key="5">
    <source>
        <dbReference type="PROSITE" id="PS50850"/>
    </source>
</evidence>
<feature type="transmembrane region" description="Helical" evidence="4">
    <location>
        <begin position="175"/>
        <end position="195"/>
    </location>
</feature>
<accession>A0A7H8QGX8</accession>
<evidence type="ECO:0000313" key="6">
    <source>
        <dbReference type="EMBL" id="QKX53188.1"/>
    </source>
</evidence>
<dbReference type="KEGG" id="trg:TRUGW13939_00264"/>
<dbReference type="OrthoDB" id="6509908at2759"/>
<feature type="transmembrane region" description="Helical" evidence="4">
    <location>
        <begin position="140"/>
        <end position="163"/>
    </location>
</feature>
<keyword evidence="4" id="KW-0812">Transmembrane</keyword>
<comment type="similarity">
    <text evidence="2">Belongs to the major facilitator superfamily. Monocarboxylate porter (TC 2.A.1.13) family.</text>
</comment>
<feature type="transmembrane region" description="Helical" evidence="4">
    <location>
        <begin position="290"/>
        <end position="306"/>
    </location>
</feature>
<feature type="transmembrane region" description="Helical" evidence="4">
    <location>
        <begin position="116"/>
        <end position="134"/>
    </location>
</feature>
<dbReference type="InterPro" id="IPR036259">
    <property type="entry name" value="MFS_trans_sf"/>
</dbReference>
<feature type="domain" description="Major facilitator superfamily (MFS) profile" evidence="5">
    <location>
        <begin position="252"/>
        <end position="441"/>
    </location>
</feature>
<dbReference type="InterPro" id="IPR020846">
    <property type="entry name" value="MFS_dom"/>
</dbReference>
<reference evidence="7" key="1">
    <citation type="submission" date="2020-06" db="EMBL/GenBank/DDBJ databases">
        <title>A chromosome-scale genome assembly of Talaromyces rugulosus W13939.</title>
        <authorList>
            <person name="Wang B."/>
            <person name="Guo L."/>
            <person name="Ye K."/>
            <person name="Wang L."/>
        </authorList>
    </citation>
    <scope>NUCLEOTIDE SEQUENCE [LARGE SCALE GENOMIC DNA]</scope>
    <source>
        <strain evidence="7">W13939</strain>
    </source>
</reference>
<feature type="transmembrane region" description="Helical" evidence="4">
    <location>
        <begin position="412"/>
        <end position="432"/>
    </location>
</feature>
<evidence type="ECO:0000256" key="4">
    <source>
        <dbReference type="SAM" id="Phobius"/>
    </source>
</evidence>
<dbReference type="PROSITE" id="PS50850">
    <property type="entry name" value="MFS"/>
    <property type="match status" value="1"/>
</dbReference>
<evidence type="ECO:0000256" key="1">
    <source>
        <dbReference type="ARBA" id="ARBA00004141"/>
    </source>
</evidence>
<sequence>MANNTDIDHQRRSVETRVVSDTESNDVASQLQHAHRQSQDEGSIDAWLAIAGSFLVYFSSFGIMNSFGYFQYLYLSGFLRDYATSEIALIGTMQLALMYLTGPVVGSLYDAYGTKYLYPVGALGCCLSLITLSFTQPNHIWQQFLCQGLLFGLTVACGVQPALTVIAKLFKRRKALAMGLVASGSSAGGVCYPIMFSRLVPRIGFAWSLRVGALTSLFCYTVAWCITKTDHTSKPLSSLSCLFDYSGFKDVRYVCLSLGSFLANLGLYGPYYYAEPFCAFLDPTAKIKPYLLPLINASSFVGRIIGGHFADTIGRLNLLYPMTVLSGLLSLLMWRSALNVGTLTAFVCLYGFCSGVFISVMPAATSQIVPDDKLGAQLGAFSSLTAIAVFVGTPIAGSLIKDDSVPGYMPLVTYSGSTMLAGGVMLLIGRVLHGRDLRKKW</sequence>
<proteinExistence type="inferred from homology"/>